<evidence type="ECO:0000313" key="2">
    <source>
        <dbReference type="Proteomes" id="UP001321749"/>
    </source>
</evidence>
<accession>A0AAV9HIW4</accession>
<evidence type="ECO:0000313" key="1">
    <source>
        <dbReference type="EMBL" id="KAK4460684.1"/>
    </source>
</evidence>
<reference evidence="1" key="1">
    <citation type="journal article" date="2023" name="Mol. Phylogenet. Evol.">
        <title>Genome-scale phylogeny and comparative genomics of the fungal order Sordariales.</title>
        <authorList>
            <person name="Hensen N."/>
            <person name="Bonometti L."/>
            <person name="Westerberg I."/>
            <person name="Brannstrom I.O."/>
            <person name="Guillou S."/>
            <person name="Cros-Aarteil S."/>
            <person name="Calhoun S."/>
            <person name="Haridas S."/>
            <person name="Kuo A."/>
            <person name="Mondo S."/>
            <person name="Pangilinan J."/>
            <person name="Riley R."/>
            <person name="LaButti K."/>
            <person name="Andreopoulos B."/>
            <person name="Lipzen A."/>
            <person name="Chen C."/>
            <person name="Yan M."/>
            <person name="Daum C."/>
            <person name="Ng V."/>
            <person name="Clum A."/>
            <person name="Steindorff A."/>
            <person name="Ohm R.A."/>
            <person name="Martin F."/>
            <person name="Silar P."/>
            <person name="Natvig D.O."/>
            <person name="Lalanne C."/>
            <person name="Gautier V."/>
            <person name="Ament-Velasquez S.L."/>
            <person name="Kruys A."/>
            <person name="Hutchinson M.I."/>
            <person name="Powell A.J."/>
            <person name="Barry K."/>
            <person name="Miller A.N."/>
            <person name="Grigoriev I.V."/>
            <person name="Debuchy R."/>
            <person name="Gladieux P."/>
            <person name="Hiltunen Thoren M."/>
            <person name="Johannesson H."/>
        </authorList>
    </citation>
    <scope>NUCLEOTIDE SEQUENCE</scope>
    <source>
        <strain evidence="1">PSN324</strain>
    </source>
</reference>
<comment type="caution">
    <text evidence="1">The sequence shown here is derived from an EMBL/GenBank/DDBJ whole genome shotgun (WGS) entry which is preliminary data.</text>
</comment>
<reference evidence="1" key="2">
    <citation type="submission" date="2023-06" db="EMBL/GenBank/DDBJ databases">
        <authorList>
            <consortium name="Lawrence Berkeley National Laboratory"/>
            <person name="Mondo S.J."/>
            <person name="Hensen N."/>
            <person name="Bonometti L."/>
            <person name="Westerberg I."/>
            <person name="Brannstrom I.O."/>
            <person name="Guillou S."/>
            <person name="Cros-Aarteil S."/>
            <person name="Calhoun S."/>
            <person name="Haridas S."/>
            <person name="Kuo A."/>
            <person name="Pangilinan J."/>
            <person name="Riley R."/>
            <person name="Labutti K."/>
            <person name="Andreopoulos B."/>
            <person name="Lipzen A."/>
            <person name="Chen C."/>
            <person name="Yanf M."/>
            <person name="Daum C."/>
            <person name="Ng V."/>
            <person name="Clum A."/>
            <person name="Steindorff A."/>
            <person name="Ohm R."/>
            <person name="Martin F."/>
            <person name="Silar P."/>
            <person name="Natvig D."/>
            <person name="Lalanne C."/>
            <person name="Gautier V."/>
            <person name="Ament-Velasquez S.L."/>
            <person name="Kruys A."/>
            <person name="Hutchinson M.I."/>
            <person name="Powell A.J."/>
            <person name="Barry K."/>
            <person name="Miller A.N."/>
            <person name="Grigoriev I.V."/>
            <person name="Debuchy R."/>
            <person name="Gladieux P."/>
            <person name="Thoren M.H."/>
            <person name="Johannesson H."/>
        </authorList>
    </citation>
    <scope>NUCLEOTIDE SEQUENCE</scope>
    <source>
        <strain evidence="1">PSN324</strain>
    </source>
</reference>
<keyword evidence="2" id="KW-1185">Reference proteome</keyword>
<sequence>MRMLSADMAALPVPTHPRLRPTAFGLFKGTRVITASLAVKLVSDQDFSHRQTFHIINCVPPPAEVL</sequence>
<organism evidence="1 2">
    <name type="scientific">Cladorrhinum samala</name>
    <dbReference type="NCBI Taxonomy" id="585594"/>
    <lineage>
        <taxon>Eukaryota</taxon>
        <taxon>Fungi</taxon>
        <taxon>Dikarya</taxon>
        <taxon>Ascomycota</taxon>
        <taxon>Pezizomycotina</taxon>
        <taxon>Sordariomycetes</taxon>
        <taxon>Sordariomycetidae</taxon>
        <taxon>Sordariales</taxon>
        <taxon>Podosporaceae</taxon>
        <taxon>Cladorrhinum</taxon>
    </lineage>
</organism>
<name>A0AAV9HIW4_9PEZI</name>
<gene>
    <name evidence="1" type="ORF">QBC42DRAFT_288245</name>
</gene>
<dbReference type="Proteomes" id="UP001321749">
    <property type="component" value="Unassembled WGS sequence"/>
</dbReference>
<dbReference type="EMBL" id="MU865006">
    <property type="protein sequence ID" value="KAK4460684.1"/>
    <property type="molecule type" value="Genomic_DNA"/>
</dbReference>
<dbReference type="AlphaFoldDB" id="A0AAV9HIW4"/>
<proteinExistence type="predicted"/>
<protein>
    <submittedName>
        <fullName evidence="1">Uncharacterized protein</fullName>
    </submittedName>
</protein>